<protein>
    <submittedName>
        <fullName evidence="1">Uncharacterized protein</fullName>
    </submittedName>
</protein>
<dbReference type="EMBL" id="JACXVP010000009">
    <property type="protein sequence ID" value="KAG5586232.1"/>
    <property type="molecule type" value="Genomic_DNA"/>
</dbReference>
<accession>A0A9J5XH30</accession>
<dbReference type="Proteomes" id="UP000824120">
    <property type="component" value="Chromosome 9"/>
</dbReference>
<reference evidence="1 2" key="1">
    <citation type="submission" date="2020-09" db="EMBL/GenBank/DDBJ databases">
        <title>De no assembly of potato wild relative species, Solanum commersonii.</title>
        <authorList>
            <person name="Cho K."/>
        </authorList>
    </citation>
    <scope>NUCLEOTIDE SEQUENCE [LARGE SCALE GENOMIC DNA]</scope>
    <source>
        <strain evidence="1">LZ3.2</strain>
        <tissue evidence="1">Leaf</tissue>
    </source>
</reference>
<comment type="caution">
    <text evidence="1">The sequence shown here is derived from an EMBL/GenBank/DDBJ whole genome shotgun (WGS) entry which is preliminary data.</text>
</comment>
<evidence type="ECO:0000313" key="1">
    <source>
        <dbReference type="EMBL" id="KAG5586232.1"/>
    </source>
</evidence>
<gene>
    <name evidence="1" type="ORF">H5410_046666</name>
</gene>
<sequence length="114" mass="12107">MVASRDGGDWRGEWWPAVGDGGSGRSGMGGGVGVRLHLGRGWWPIEKVDMEAGTAKMETDLPLTVQAATPPLLAGQSMRLRRDGGADGMVGRRSRMVVANRGWVGVGSKTSLRF</sequence>
<proteinExistence type="predicted"/>
<dbReference type="AlphaFoldDB" id="A0A9J5XH30"/>
<evidence type="ECO:0000313" key="2">
    <source>
        <dbReference type="Proteomes" id="UP000824120"/>
    </source>
</evidence>
<organism evidence="1 2">
    <name type="scientific">Solanum commersonii</name>
    <name type="common">Commerson's wild potato</name>
    <name type="synonym">Commerson's nightshade</name>
    <dbReference type="NCBI Taxonomy" id="4109"/>
    <lineage>
        <taxon>Eukaryota</taxon>
        <taxon>Viridiplantae</taxon>
        <taxon>Streptophyta</taxon>
        <taxon>Embryophyta</taxon>
        <taxon>Tracheophyta</taxon>
        <taxon>Spermatophyta</taxon>
        <taxon>Magnoliopsida</taxon>
        <taxon>eudicotyledons</taxon>
        <taxon>Gunneridae</taxon>
        <taxon>Pentapetalae</taxon>
        <taxon>asterids</taxon>
        <taxon>lamiids</taxon>
        <taxon>Solanales</taxon>
        <taxon>Solanaceae</taxon>
        <taxon>Solanoideae</taxon>
        <taxon>Solaneae</taxon>
        <taxon>Solanum</taxon>
    </lineage>
</organism>
<name>A0A9J5XH30_SOLCO</name>
<keyword evidence="2" id="KW-1185">Reference proteome</keyword>